<name>A0A7G9WDT6_9FIRM</name>
<dbReference type="EMBL" id="CP060696">
    <property type="protein sequence ID" value="QNO16848.1"/>
    <property type="molecule type" value="Genomic_DNA"/>
</dbReference>
<keyword evidence="10" id="KW-1185">Reference proteome</keyword>
<proteinExistence type="inferred from homology"/>
<comment type="subcellular location">
    <subcellularLocation>
        <location evidence="7">Cytoplasm</location>
    </subcellularLocation>
</comment>
<evidence type="ECO:0000259" key="8">
    <source>
        <dbReference type="SMART" id="SM00881"/>
    </source>
</evidence>
<keyword evidence="5 7" id="KW-0238">DNA-binding</keyword>
<dbReference type="AlphaFoldDB" id="A0A7G9WDT6"/>
<dbReference type="Gene3D" id="1.10.10.10">
    <property type="entry name" value="Winged helix-like DNA-binding domain superfamily/Winged helix DNA-binding domain"/>
    <property type="match status" value="1"/>
</dbReference>
<evidence type="ECO:0000313" key="10">
    <source>
        <dbReference type="Proteomes" id="UP000516046"/>
    </source>
</evidence>
<evidence type="ECO:0000256" key="1">
    <source>
        <dbReference type="ARBA" id="ARBA00022490"/>
    </source>
</evidence>
<dbReference type="NCBIfam" id="NF003994">
    <property type="entry name" value="PRK05472.2-3"/>
    <property type="match status" value="1"/>
</dbReference>
<keyword evidence="1 7" id="KW-0963">Cytoplasm</keyword>
<feature type="binding site" evidence="7">
    <location>
        <begin position="91"/>
        <end position="96"/>
    </location>
    <ligand>
        <name>NAD(+)</name>
        <dbReference type="ChEBI" id="CHEBI:57540"/>
    </ligand>
</feature>
<evidence type="ECO:0000313" key="9">
    <source>
        <dbReference type="EMBL" id="QNO16848.1"/>
    </source>
</evidence>
<dbReference type="GO" id="GO:0003700">
    <property type="term" value="F:DNA-binding transcription factor activity"/>
    <property type="evidence" value="ECO:0007669"/>
    <property type="project" value="UniProtKB-UniRule"/>
</dbReference>
<protein>
    <recommendedName>
        <fullName evidence="7">Redox-sensing transcriptional repressor Rex</fullName>
    </recommendedName>
</protein>
<dbReference type="NCBIfam" id="NF003990">
    <property type="entry name" value="PRK05472.1-4"/>
    <property type="match status" value="1"/>
</dbReference>
<evidence type="ECO:0000256" key="7">
    <source>
        <dbReference type="HAMAP-Rule" id="MF_01131"/>
    </source>
</evidence>
<dbReference type="InterPro" id="IPR036390">
    <property type="entry name" value="WH_DNA-bd_sf"/>
</dbReference>
<dbReference type="SUPFAM" id="SSF46785">
    <property type="entry name" value="Winged helix' DNA-binding domain"/>
    <property type="match status" value="1"/>
</dbReference>
<dbReference type="NCBIfam" id="NF003996">
    <property type="entry name" value="PRK05472.2-5"/>
    <property type="match status" value="1"/>
</dbReference>
<dbReference type="HAMAP" id="MF_01131">
    <property type="entry name" value="Rex"/>
    <property type="match status" value="1"/>
</dbReference>
<dbReference type="KEGG" id="caml:H6X83_07650"/>
<dbReference type="Gene3D" id="3.40.50.720">
    <property type="entry name" value="NAD(P)-binding Rossmann-like Domain"/>
    <property type="match status" value="1"/>
</dbReference>
<sequence>MPKRENISMSVIRRLPRYYRFLNQLKRDGVTRISSTELSAKLGLTASQIRQDLNCFGGFGQQGYGYIVEQLAAEIGRILGVAHNYRTVLFGAGNLGRAIAAHMDFEELGFELIGIFDNAPQKVGTVIRGMEVLNTASFEDFCKDNKPEMAALCIPRTAVEATVDRLYPLGIHSYWNFSHYDITMKYPDAVVENVHLNDSLLTLCYRISNNPEASHEPTKK</sequence>
<organism evidence="9 10">
    <name type="scientific">Caproicibacterium amylolyticum</name>
    <dbReference type="NCBI Taxonomy" id="2766537"/>
    <lineage>
        <taxon>Bacteria</taxon>
        <taxon>Bacillati</taxon>
        <taxon>Bacillota</taxon>
        <taxon>Clostridia</taxon>
        <taxon>Eubacteriales</taxon>
        <taxon>Oscillospiraceae</taxon>
        <taxon>Caproicibacterium</taxon>
    </lineage>
</organism>
<feature type="domain" description="CoA-binding" evidence="8">
    <location>
        <begin position="80"/>
        <end position="181"/>
    </location>
</feature>
<dbReference type="PANTHER" id="PTHR35786">
    <property type="entry name" value="REDOX-SENSING TRANSCRIPTIONAL REPRESSOR REX"/>
    <property type="match status" value="1"/>
</dbReference>
<dbReference type="SMART" id="SM00881">
    <property type="entry name" value="CoA_binding"/>
    <property type="match status" value="1"/>
</dbReference>
<dbReference type="InterPro" id="IPR036388">
    <property type="entry name" value="WH-like_DNA-bd_sf"/>
</dbReference>
<accession>A0A7G9WDT6</accession>
<dbReference type="SUPFAM" id="SSF51735">
    <property type="entry name" value="NAD(P)-binding Rossmann-fold domains"/>
    <property type="match status" value="1"/>
</dbReference>
<dbReference type="GO" id="GO:0051775">
    <property type="term" value="P:response to redox state"/>
    <property type="evidence" value="ECO:0007669"/>
    <property type="project" value="InterPro"/>
</dbReference>
<dbReference type="InterPro" id="IPR003781">
    <property type="entry name" value="CoA-bd"/>
</dbReference>
<dbReference type="GO" id="GO:0005737">
    <property type="term" value="C:cytoplasm"/>
    <property type="evidence" value="ECO:0007669"/>
    <property type="project" value="UniProtKB-SubCell"/>
</dbReference>
<dbReference type="Pfam" id="PF06971">
    <property type="entry name" value="Put_DNA-bind_N"/>
    <property type="match status" value="1"/>
</dbReference>
<keyword evidence="2 7" id="KW-0678">Repressor</keyword>
<dbReference type="GO" id="GO:0045892">
    <property type="term" value="P:negative regulation of DNA-templated transcription"/>
    <property type="evidence" value="ECO:0007669"/>
    <property type="project" value="InterPro"/>
</dbReference>
<dbReference type="Proteomes" id="UP000516046">
    <property type="component" value="Chromosome"/>
</dbReference>
<dbReference type="PANTHER" id="PTHR35786:SF1">
    <property type="entry name" value="REDOX-SENSING TRANSCRIPTIONAL REPRESSOR REX 1"/>
    <property type="match status" value="1"/>
</dbReference>
<dbReference type="Pfam" id="PF02629">
    <property type="entry name" value="CoA_binding"/>
    <property type="match status" value="1"/>
</dbReference>
<dbReference type="InterPro" id="IPR036291">
    <property type="entry name" value="NAD(P)-bd_dom_sf"/>
</dbReference>
<evidence type="ECO:0000256" key="4">
    <source>
        <dbReference type="ARBA" id="ARBA00023027"/>
    </source>
</evidence>
<comment type="similarity">
    <text evidence="7">Belongs to the transcriptional regulatory Rex family.</text>
</comment>
<feature type="DNA-binding region" description="H-T-H motif" evidence="7">
    <location>
        <begin position="17"/>
        <end position="56"/>
    </location>
</feature>
<dbReference type="GO" id="GO:0003677">
    <property type="term" value="F:DNA binding"/>
    <property type="evidence" value="ECO:0007669"/>
    <property type="project" value="UniProtKB-UniRule"/>
</dbReference>
<dbReference type="InterPro" id="IPR009718">
    <property type="entry name" value="Rex_DNA-bd_C_dom"/>
</dbReference>
<comment type="function">
    <text evidence="7">Modulates transcription in response to changes in cellular NADH/NAD(+) redox state.</text>
</comment>
<keyword evidence="4 7" id="KW-0520">NAD</keyword>
<keyword evidence="6 7" id="KW-0804">Transcription</keyword>
<evidence type="ECO:0000256" key="3">
    <source>
        <dbReference type="ARBA" id="ARBA00023015"/>
    </source>
</evidence>
<keyword evidence="3 7" id="KW-0805">Transcription regulation</keyword>
<reference evidence="9 10" key="1">
    <citation type="submission" date="2020-08" db="EMBL/GenBank/DDBJ databases">
        <authorList>
            <person name="Ren C."/>
            <person name="Gu Y."/>
            <person name="Xu Y."/>
        </authorList>
    </citation>
    <scope>NUCLEOTIDE SEQUENCE [LARGE SCALE GENOMIC DNA]</scope>
    <source>
        <strain evidence="9 10">LBM18003</strain>
    </source>
</reference>
<dbReference type="NCBIfam" id="NF003995">
    <property type="entry name" value="PRK05472.2-4"/>
    <property type="match status" value="1"/>
</dbReference>
<evidence type="ECO:0000256" key="5">
    <source>
        <dbReference type="ARBA" id="ARBA00023125"/>
    </source>
</evidence>
<dbReference type="RefSeq" id="WP_212505915.1">
    <property type="nucleotide sequence ID" value="NZ_CP060696.1"/>
</dbReference>
<evidence type="ECO:0000256" key="2">
    <source>
        <dbReference type="ARBA" id="ARBA00022491"/>
    </source>
</evidence>
<gene>
    <name evidence="7" type="primary">rex</name>
    <name evidence="9" type="ORF">H6X83_07650</name>
</gene>
<dbReference type="InterPro" id="IPR022876">
    <property type="entry name" value="Tscrpt_rep_Rex"/>
</dbReference>
<evidence type="ECO:0000256" key="6">
    <source>
        <dbReference type="ARBA" id="ARBA00023163"/>
    </source>
</evidence>
<comment type="subunit">
    <text evidence="7">Homodimer.</text>
</comment>